<comment type="caution">
    <text evidence="2">The sequence shown here is derived from an EMBL/GenBank/DDBJ whole genome shotgun (WGS) entry which is preliminary data.</text>
</comment>
<keyword evidence="3" id="KW-1185">Reference proteome</keyword>
<dbReference type="PANTHER" id="PTHR18964:SF149">
    <property type="entry name" value="BIFUNCTIONAL UDP-N-ACETYLGLUCOSAMINE 2-EPIMERASE_N-ACETYLMANNOSAMINE KINASE"/>
    <property type="match status" value="1"/>
</dbReference>
<dbReference type="InterPro" id="IPR043129">
    <property type="entry name" value="ATPase_NBD"/>
</dbReference>
<dbReference type="CDD" id="cd23763">
    <property type="entry name" value="ASKHA_ATPase_ROK"/>
    <property type="match status" value="1"/>
</dbReference>
<dbReference type="Gene3D" id="1.10.10.10">
    <property type="entry name" value="Winged helix-like DNA-binding domain superfamily/Winged helix DNA-binding domain"/>
    <property type="match status" value="1"/>
</dbReference>
<organism evidence="2 3">
    <name type="scientific">Nonomuraea rhodomycinica</name>
    <dbReference type="NCBI Taxonomy" id="1712872"/>
    <lineage>
        <taxon>Bacteria</taxon>
        <taxon>Bacillati</taxon>
        <taxon>Actinomycetota</taxon>
        <taxon>Actinomycetes</taxon>
        <taxon>Streptosporangiales</taxon>
        <taxon>Streptosporangiaceae</taxon>
        <taxon>Nonomuraea</taxon>
    </lineage>
</organism>
<comment type="similarity">
    <text evidence="1">Belongs to the ROK (NagC/XylR) family.</text>
</comment>
<reference evidence="2 3" key="1">
    <citation type="submission" date="2020-06" db="EMBL/GenBank/DDBJ databases">
        <authorList>
            <person name="Chanama M."/>
        </authorList>
    </citation>
    <scope>NUCLEOTIDE SEQUENCE [LARGE SCALE GENOMIC DNA]</scope>
    <source>
        <strain evidence="2 3">TBRC6557</strain>
    </source>
</reference>
<dbReference type="AlphaFoldDB" id="A0A7Y6IQG3"/>
<dbReference type="InterPro" id="IPR036390">
    <property type="entry name" value="WH_DNA-bd_sf"/>
</dbReference>
<sequence length="395" mass="40912">MLIGREASLLRQPVGQSRLRRINSLAVIEAIRTEPLTIPAIAQVAGLSKTAADTVVGDLVALGWVTSVEPLSPTGAGRPANRYRFNAGAAVVAGIDIGQHTTRVELADLNGEVQAARSVTVSVTDPPAAVLADAVKAVDQLLDAQGRERADVWAMGVSIPGVVYQDVITRGLDVWEGLNVRAAFASSFECPVAVENDSNLAAFAEAWKGSAAEAASMVYVHCGNRTGAGVVLNNAVVRGANGAAGEIGALPQMGWEHAQQYLHDVELTDGRKVSREGVFDAATAGDPLAVAAVDRFAEVIAIGIAALVLTVDPEIVVVGGGNVQAGDTFLDPLRRHVERLCTVRPAPPIVPSALKDRASITGAGGLAATSVMEQLYASALGGKTLSSASTPPWTW</sequence>
<gene>
    <name evidence="2" type="ORF">HT134_20600</name>
</gene>
<dbReference type="InterPro" id="IPR036388">
    <property type="entry name" value="WH-like_DNA-bd_sf"/>
</dbReference>
<dbReference type="Gene3D" id="3.30.420.40">
    <property type="match status" value="4"/>
</dbReference>
<accession>A0A7Y6IQG3</accession>
<protein>
    <submittedName>
        <fullName evidence="2">ROK family protein</fullName>
    </submittedName>
</protein>
<dbReference type="InterPro" id="IPR000600">
    <property type="entry name" value="ROK"/>
</dbReference>
<evidence type="ECO:0000256" key="1">
    <source>
        <dbReference type="ARBA" id="ARBA00006479"/>
    </source>
</evidence>
<dbReference type="Pfam" id="PF00480">
    <property type="entry name" value="ROK"/>
    <property type="match status" value="2"/>
</dbReference>
<evidence type="ECO:0000313" key="3">
    <source>
        <dbReference type="Proteomes" id="UP000546126"/>
    </source>
</evidence>
<dbReference type="SUPFAM" id="SSF53067">
    <property type="entry name" value="Actin-like ATPase domain"/>
    <property type="match status" value="1"/>
</dbReference>
<name>A0A7Y6IQG3_9ACTN</name>
<dbReference type="Proteomes" id="UP000546126">
    <property type="component" value="Unassembled WGS sequence"/>
</dbReference>
<evidence type="ECO:0000313" key="2">
    <source>
        <dbReference type="EMBL" id="NUW42521.1"/>
    </source>
</evidence>
<dbReference type="RefSeq" id="WP_175602037.1">
    <property type="nucleotide sequence ID" value="NZ_JABWGO010000004.1"/>
</dbReference>
<dbReference type="PANTHER" id="PTHR18964">
    <property type="entry name" value="ROK (REPRESSOR, ORF, KINASE) FAMILY"/>
    <property type="match status" value="1"/>
</dbReference>
<dbReference type="EMBL" id="JABWGO010000004">
    <property type="protein sequence ID" value="NUW42521.1"/>
    <property type="molecule type" value="Genomic_DNA"/>
</dbReference>
<dbReference type="SUPFAM" id="SSF46785">
    <property type="entry name" value="Winged helix' DNA-binding domain"/>
    <property type="match status" value="1"/>
</dbReference>
<proteinExistence type="inferred from homology"/>